<evidence type="ECO:0000313" key="1">
    <source>
        <dbReference type="EMBL" id="KAK3171981.1"/>
    </source>
</evidence>
<evidence type="ECO:0000313" key="2">
    <source>
        <dbReference type="Proteomes" id="UP001276659"/>
    </source>
</evidence>
<dbReference type="EMBL" id="JASNWA010000008">
    <property type="protein sequence ID" value="KAK3171981.1"/>
    <property type="molecule type" value="Genomic_DNA"/>
</dbReference>
<dbReference type="Proteomes" id="UP001276659">
    <property type="component" value="Unassembled WGS sequence"/>
</dbReference>
<reference evidence="1" key="1">
    <citation type="submission" date="2022-11" db="EMBL/GenBank/DDBJ databases">
        <title>Chromosomal genome sequence assembly and mating type (MAT) locus characterization of the leprose asexual lichenized fungus Lepraria neglecta (Nyl.) Erichsen.</title>
        <authorList>
            <person name="Allen J.L."/>
            <person name="Pfeffer B."/>
        </authorList>
    </citation>
    <scope>NUCLEOTIDE SEQUENCE</scope>
    <source>
        <strain evidence="1">Allen 5258</strain>
    </source>
</reference>
<gene>
    <name evidence="1" type="ORF">OEA41_004065</name>
</gene>
<comment type="caution">
    <text evidence="1">The sequence shown here is derived from an EMBL/GenBank/DDBJ whole genome shotgun (WGS) entry which is preliminary data.</text>
</comment>
<accession>A0AAD9Z6Q5</accession>
<protein>
    <submittedName>
        <fullName evidence="1">Uncharacterized protein</fullName>
    </submittedName>
</protein>
<dbReference type="AlphaFoldDB" id="A0AAD9Z6Q5"/>
<name>A0AAD9Z6Q5_9LECA</name>
<proteinExistence type="predicted"/>
<organism evidence="1 2">
    <name type="scientific">Lepraria neglecta</name>
    <dbReference type="NCBI Taxonomy" id="209136"/>
    <lineage>
        <taxon>Eukaryota</taxon>
        <taxon>Fungi</taxon>
        <taxon>Dikarya</taxon>
        <taxon>Ascomycota</taxon>
        <taxon>Pezizomycotina</taxon>
        <taxon>Lecanoromycetes</taxon>
        <taxon>OSLEUM clade</taxon>
        <taxon>Lecanoromycetidae</taxon>
        <taxon>Lecanorales</taxon>
        <taxon>Lecanorineae</taxon>
        <taxon>Stereocaulaceae</taxon>
        <taxon>Lepraria</taxon>
    </lineage>
</organism>
<keyword evidence="2" id="KW-1185">Reference proteome</keyword>
<sequence length="206" mass="23947">MAHVKTEPEQPIRHAINHWDGGKSAYDVFREHSGVVLERSLVERTDHRLKDLVIRFWGEPNNRLEEQRLARKIASGGFVLDLKRLRCWEFMEIVRPAPLSSMKMQELHSDCSWNRLGEEILILFCQGLIKPASECEVCPSWNPVPRGHDYLIASEAYLESLSKQKGATNKFTNSLYWQSLDSAFFEGCQHTPDTHCRKEVQQLRER</sequence>